<evidence type="ECO:0000256" key="1">
    <source>
        <dbReference type="SAM" id="MobiDB-lite"/>
    </source>
</evidence>
<protein>
    <submittedName>
        <fullName evidence="2">Uncharacterized protein</fullName>
    </submittedName>
</protein>
<sequence length="56" mass="6002">MAPDSISASPRPPCPGTDVSQGASGGVRRHCVDQVMSPPFHSRCDFIQRSFRDAEG</sequence>
<proteinExistence type="predicted"/>
<feature type="region of interest" description="Disordered" evidence="1">
    <location>
        <begin position="1"/>
        <end position="26"/>
    </location>
</feature>
<accession>A0A4Z2EHP6</accession>
<reference evidence="2 3" key="1">
    <citation type="submission" date="2019-03" db="EMBL/GenBank/DDBJ databases">
        <title>First draft genome of Liparis tanakae, snailfish: a comprehensive survey of snailfish specific genes.</title>
        <authorList>
            <person name="Kim W."/>
            <person name="Song I."/>
            <person name="Jeong J.-H."/>
            <person name="Kim D."/>
            <person name="Kim S."/>
            <person name="Ryu S."/>
            <person name="Song J.Y."/>
            <person name="Lee S.K."/>
        </authorList>
    </citation>
    <scope>NUCLEOTIDE SEQUENCE [LARGE SCALE GENOMIC DNA]</scope>
    <source>
        <tissue evidence="2">Muscle</tissue>
    </source>
</reference>
<dbReference type="AlphaFoldDB" id="A0A4Z2EHP6"/>
<gene>
    <name evidence="2" type="ORF">EYF80_061858</name>
</gene>
<dbReference type="Proteomes" id="UP000314294">
    <property type="component" value="Unassembled WGS sequence"/>
</dbReference>
<dbReference type="EMBL" id="SRLO01007439">
    <property type="protein sequence ID" value="TNN27994.1"/>
    <property type="molecule type" value="Genomic_DNA"/>
</dbReference>
<name>A0A4Z2EHP6_9TELE</name>
<comment type="caution">
    <text evidence="2">The sequence shown here is derived from an EMBL/GenBank/DDBJ whole genome shotgun (WGS) entry which is preliminary data.</text>
</comment>
<keyword evidence="3" id="KW-1185">Reference proteome</keyword>
<organism evidence="2 3">
    <name type="scientific">Liparis tanakae</name>
    <name type="common">Tanaka's snailfish</name>
    <dbReference type="NCBI Taxonomy" id="230148"/>
    <lineage>
        <taxon>Eukaryota</taxon>
        <taxon>Metazoa</taxon>
        <taxon>Chordata</taxon>
        <taxon>Craniata</taxon>
        <taxon>Vertebrata</taxon>
        <taxon>Euteleostomi</taxon>
        <taxon>Actinopterygii</taxon>
        <taxon>Neopterygii</taxon>
        <taxon>Teleostei</taxon>
        <taxon>Neoteleostei</taxon>
        <taxon>Acanthomorphata</taxon>
        <taxon>Eupercaria</taxon>
        <taxon>Perciformes</taxon>
        <taxon>Cottioidei</taxon>
        <taxon>Cottales</taxon>
        <taxon>Liparidae</taxon>
        <taxon>Liparis</taxon>
    </lineage>
</organism>
<evidence type="ECO:0000313" key="3">
    <source>
        <dbReference type="Proteomes" id="UP000314294"/>
    </source>
</evidence>
<evidence type="ECO:0000313" key="2">
    <source>
        <dbReference type="EMBL" id="TNN27994.1"/>
    </source>
</evidence>